<dbReference type="EMBL" id="CP038798">
    <property type="protein sequence ID" value="QIV79968.1"/>
    <property type="molecule type" value="Genomic_DNA"/>
</dbReference>
<organism evidence="7 8">
    <name type="scientific">Mycolicibacterium frederiksbergense</name>
    <dbReference type="NCBI Taxonomy" id="117567"/>
    <lineage>
        <taxon>Bacteria</taxon>
        <taxon>Bacillati</taxon>
        <taxon>Actinomycetota</taxon>
        <taxon>Actinomycetes</taxon>
        <taxon>Mycobacteriales</taxon>
        <taxon>Mycobacteriaceae</taxon>
        <taxon>Mycolicibacterium</taxon>
    </lineage>
</organism>
<dbReference type="PRINTS" id="PR00469">
    <property type="entry name" value="PNDRDTASEII"/>
</dbReference>
<keyword evidence="8" id="KW-1185">Reference proteome</keyword>
<feature type="domain" description="FAD/NAD(P)-binding" evidence="5">
    <location>
        <begin position="8"/>
        <end position="300"/>
    </location>
</feature>
<keyword evidence="2" id="KW-0285">Flavoprotein</keyword>
<evidence type="ECO:0000313" key="8">
    <source>
        <dbReference type="Proteomes" id="UP000501849"/>
    </source>
</evidence>
<dbReference type="PANTHER" id="PTHR43557">
    <property type="entry name" value="APOPTOSIS-INDUCING FACTOR 1"/>
    <property type="match status" value="1"/>
</dbReference>
<dbReference type="PANTHER" id="PTHR43557:SF2">
    <property type="entry name" value="RIESKE DOMAIN-CONTAINING PROTEIN-RELATED"/>
    <property type="match status" value="1"/>
</dbReference>
<evidence type="ECO:0000256" key="1">
    <source>
        <dbReference type="ARBA" id="ARBA00001974"/>
    </source>
</evidence>
<dbReference type="Pfam" id="PF07992">
    <property type="entry name" value="Pyr_redox_2"/>
    <property type="match status" value="1"/>
</dbReference>
<evidence type="ECO:0000313" key="7">
    <source>
        <dbReference type="EMBL" id="QIV79968.1"/>
    </source>
</evidence>
<name>A0A6H0RXY5_9MYCO</name>
<comment type="cofactor">
    <cofactor evidence="1">
        <name>FAD</name>
        <dbReference type="ChEBI" id="CHEBI:57692"/>
    </cofactor>
</comment>
<protein>
    <submittedName>
        <fullName evidence="7">NAD(P)/FAD-dependent oxidoreductase</fullName>
    </submittedName>
</protein>
<evidence type="ECO:0000256" key="2">
    <source>
        <dbReference type="ARBA" id="ARBA00022630"/>
    </source>
</evidence>
<dbReference type="InterPro" id="IPR036188">
    <property type="entry name" value="FAD/NAD-bd_sf"/>
</dbReference>
<dbReference type="InterPro" id="IPR028202">
    <property type="entry name" value="Reductase_C"/>
</dbReference>
<dbReference type="InterPro" id="IPR016156">
    <property type="entry name" value="FAD/NAD-linked_Rdtase_dimer_sf"/>
</dbReference>
<dbReference type="Gene3D" id="3.50.50.60">
    <property type="entry name" value="FAD/NAD(P)-binding domain"/>
    <property type="match status" value="2"/>
</dbReference>
<gene>
    <name evidence="7" type="ORF">EXE63_02900</name>
</gene>
<evidence type="ECO:0000259" key="6">
    <source>
        <dbReference type="Pfam" id="PF14759"/>
    </source>
</evidence>
<evidence type="ECO:0000259" key="5">
    <source>
        <dbReference type="Pfam" id="PF07992"/>
    </source>
</evidence>
<keyword evidence="7" id="KW-0614">Plasmid</keyword>
<dbReference type="SUPFAM" id="SSF55424">
    <property type="entry name" value="FAD/NAD-linked reductases, dimerisation (C-terminal) domain"/>
    <property type="match status" value="1"/>
</dbReference>
<dbReference type="AlphaFoldDB" id="A0A6H0RXY5"/>
<dbReference type="GO" id="GO:0016651">
    <property type="term" value="F:oxidoreductase activity, acting on NAD(P)H"/>
    <property type="evidence" value="ECO:0007669"/>
    <property type="project" value="TreeGrafter"/>
</dbReference>
<dbReference type="InterPro" id="IPR023753">
    <property type="entry name" value="FAD/NAD-binding_dom"/>
</dbReference>
<sequence>MAASSNGVAVVGGSVAGLRALAELRAAGFAGTITLIDREAAAPYDRPPLSKQVLLGAWPPAKASLGDPRTEWGAEIVEQHAIALDTDSREIVLESDERVAYDSLIIATGATPRTIGDCRLEGVHVLRTMADCLAIRESLDRGGPLVVVGGGFIGAEVASAARASGVDVTLVEALHAPMARALGNEMGGRLRSLHEGNGTRVICGVAVDGFAGDTRVTGVHLDTGETLAADSVVVGVGVVPNTAWLENSKLTVDNGILCDQYCAAEGADDVFAIGDVARWYDSRRDRHVRVEHWTNATEQANTAAHNIINPGSRRAHHALPYFWSDQYGAKIQLIGHCEPAADVTVLQSSGDKPRTAAVYHYGDDLRAAVMINWPRALGMVRSALQERAPAGSVIDKLRGLIEG</sequence>
<dbReference type="Pfam" id="PF14759">
    <property type="entry name" value="Reductase_C"/>
    <property type="match status" value="1"/>
</dbReference>
<dbReference type="RefSeq" id="WP_168140694.1">
    <property type="nucleotide sequence ID" value="NZ_CP038798.1"/>
</dbReference>
<keyword evidence="4" id="KW-0560">Oxidoreductase</keyword>
<evidence type="ECO:0000256" key="3">
    <source>
        <dbReference type="ARBA" id="ARBA00022827"/>
    </source>
</evidence>
<evidence type="ECO:0000256" key="4">
    <source>
        <dbReference type="ARBA" id="ARBA00023002"/>
    </source>
</evidence>
<dbReference type="GO" id="GO:0005737">
    <property type="term" value="C:cytoplasm"/>
    <property type="evidence" value="ECO:0007669"/>
    <property type="project" value="TreeGrafter"/>
</dbReference>
<accession>A0A6H0RXY5</accession>
<dbReference type="PRINTS" id="PR00368">
    <property type="entry name" value="FADPNR"/>
</dbReference>
<dbReference type="SUPFAM" id="SSF51905">
    <property type="entry name" value="FAD/NAD(P)-binding domain"/>
    <property type="match status" value="2"/>
</dbReference>
<dbReference type="Proteomes" id="UP000501849">
    <property type="component" value="Plasmid unnamed2"/>
</dbReference>
<keyword evidence="3" id="KW-0274">FAD</keyword>
<reference evidence="7 8" key="1">
    <citation type="submission" date="2019-04" db="EMBL/GenBank/DDBJ databases">
        <title>Draft, Whole-Genome Sequence of the Anthracene-degrading Mycobacterium frederiksbergense LB501T, Isolated from a Polycyclic Aromatic Hydrocarbon (PAH)-Contaminated Soil.</title>
        <authorList>
            <person name="Augelletti F."/>
        </authorList>
    </citation>
    <scope>NUCLEOTIDE SEQUENCE [LARGE SCALE GENOMIC DNA]</scope>
    <source>
        <strain evidence="7 8">LB 501T</strain>
        <plasmid evidence="7 8">unnamed2</plasmid>
    </source>
</reference>
<dbReference type="InterPro" id="IPR050446">
    <property type="entry name" value="FAD-oxidoreductase/Apoptosis"/>
</dbReference>
<feature type="domain" description="Reductase C-terminal" evidence="6">
    <location>
        <begin position="321"/>
        <end position="390"/>
    </location>
</feature>
<dbReference type="KEGG" id="mfre:EXE63_02900"/>
<dbReference type="Gene3D" id="3.30.390.30">
    <property type="match status" value="1"/>
</dbReference>
<geneLocation type="plasmid" evidence="7 8">
    <name>unnamed2</name>
</geneLocation>
<proteinExistence type="predicted"/>